<accession>A0AAX4J298</accession>
<sequence>MSDQLHDRITRGTQTRGVTHSETHHSSLYCCASVYSNSATSLFEITRLRCYPVALCLFSGHLLFFAATAVLSLAPIQARWATPTQKCILSTSQASLHEWPCGSERHSSNSASIWAPSAVPGVHKSKSLSDLDIGVPQHGITTFPSIRDDSRSLGDHPCAVLVRRLRPKPSGYCRL</sequence>
<protein>
    <submittedName>
        <fullName evidence="2">Uncharacterized protein</fullName>
    </submittedName>
</protein>
<dbReference type="RefSeq" id="XP_062786817.1">
    <property type="nucleotide sequence ID" value="XM_062930766.1"/>
</dbReference>
<evidence type="ECO:0000256" key="1">
    <source>
        <dbReference type="SAM" id="Phobius"/>
    </source>
</evidence>
<dbReference type="KEGG" id="cdet:87951110"/>
<feature type="transmembrane region" description="Helical" evidence="1">
    <location>
        <begin position="51"/>
        <end position="76"/>
    </location>
</feature>
<reference evidence="3" key="1">
    <citation type="journal article" date="2023" name="bioRxiv">
        <title>Complete genome of the Medicago anthracnose fungus, Colletotrichum destructivum, reveals a mini-chromosome-like region within a core chromosome.</title>
        <authorList>
            <person name="Lapalu N."/>
            <person name="Simon A."/>
            <person name="Lu A."/>
            <person name="Plaumann P.-L."/>
            <person name="Amselem J."/>
            <person name="Pigne S."/>
            <person name="Auger A."/>
            <person name="Koch C."/>
            <person name="Dallery J.-F."/>
            <person name="O'Connell R.J."/>
        </authorList>
    </citation>
    <scope>NUCLEOTIDE SEQUENCE [LARGE SCALE GENOMIC DNA]</scope>
    <source>
        <strain evidence="3">CBS 520.97</strain>
    </source>
</reference>
<keyword evidence="1" id="KW-0472">Membrane</keyword>
<dbReference type="EMBL" id="CP137314">
    <property type="protein sequence ID" value="WQF89596.1"/>
    <property type="molecule type" value="Genomic_DNA"/>
</dbReference>
<proteinExistence type="predicted"/>
<dbReference type="GeneID" id="87951110"/>
<name>A0AAX4J298_9PEZI</name>
<evidence type="ECO:0000313" key="3">
    <source>
        <dbReference type="Proteomes" id="UP001322277"/>
    </source>
</evidence>
<keyword evidence="1" id="KW-1133">Transmembrane helix</keyword>
<organism evidence="2 3">
    <name type="scientific">Colletotrichum destructivum</name>
    <dbReference type="NCBI Taxonomy" id="34406"/>
    <lineage>
        <taxon>Eukaryota</taxon>
        <taxon>Fungi</taxon>
        <taxon>Dikarya</taxon>
        <taxon>Ascomycota</taxon>
        <taxon>Pezizomycotina</taxon>
        <taxon>Sordariomycetes</taxon>
        <taxon>Hypocreomycetidae</taxon>
        <taxon>Glomerellales</taxon>
        <taxon>Glomerellaceae</taxon>
        <taxon>Colletotrichum</taxon>
        <taxon>Colletotrichum destructivum species complex</taxon>
    </lineage>
</organism>
<gene>
    <name evidence="2" type="ORF">CDEST_14610</name>
</gene>
<keyword evidence="3" id="KW-1185">Reference proteome</keyword>
<keyword evidence="1" id="KW-0812">Transmembrane</keyword>
<dbReference type="Proteomes" id="UP001322277">
    <property type="component" value="Chromosome 10"/>
</dbReference>
<dbReference type="AlphaFoldDB" id="A0AAX4J298"/>
<evidence type="ECO:0000313" key="2">
    <source>
        <dbReference type="EMBL" id="WQF89596.1"/>
    </source>
</evidence>